<sequence length="160" mass="18658">MILKAIDLLKSVYGWFIASCLFLWDYIGSEKHTFVIVFVCVLFDLFWGIWSSVRRKKFILSEALRETPKKLFIYLSCLLIIYLIEINIHDEYLLGTKIVGTLMAACELWSASAHILIIKPDMPFIKLFRKQLKGEMEKKTGFNLDEVLTEKNSNENENIN</sequence>
<feature type="transmembrane region" description="Helical" evidence="1">
    <location>
        <begin position="12"/>
        <end position="27"/>
    </location>
</feature>
<evidence type="ECO:0000256" key="1">
    <source>
        <dbReference type="SAM" id="Phobius"/>
    </source>
</evidence>
<dbReference type="Proteomes" id="UP000324575">
    <property type="component" value="Unassembled WGS sequence"/>
</dbReference>
<protein>
    <recommendedName>
        <fullName evidence="4">Holin</fullName>
    </recommendedName>
</protein>
<feature type="transmembrane region" description="Helical" evidence="1">
    <location>
        <begin position="33"/>
        <end position="50"/>
    </location>
</feature>
<evidence type="ECO:0000313" key="2">
    <source>
        <dbReference type="EMBL" id="KAA6303110.1"/>
    </source>
</evidence>
<organism evidence="2 3">
    <name type="scientific">Candidatus Ordinivivax streblomastigis</name>
    <dbReference type="NCBI Taxonomy" id="2540710"/>
    <lineage>
        <taxon>Bacteria</taxon>
        <taxon>Pseudomonadati</taxon>
        <taxon>Bacteroidota</taxon>
        <taxon>Bacteroidia</taxon>
        <taxon>Bacteroidales</taxon>
        <taxon>Candidatus Ordinivivax</taxon>
    </lineage>
</organism>
<dbReference type="AlphaFoldDB" id="A0A5M8P4F0"/>
<comment type="caution">
    <text evidence="2">The sequence shown here is derived from an EMBL/GenBank/DDBJ whole genome shotgun (WGS) entry which is preliminary data.</text>
</comment>
<reference evidence="2 3" key="1">
    <citation type="submission" date="2019-03" db="EMBL/GenBank/DDBJ databases">
        <title>Single cell metagenomics reveals metabolic interactions within the superorganism composed of flagellate Streblomastix strix and complex community of Bacteroidetes bacteria on its surface.</title>
        <authorList>
            <person name="Treitli S.C."/>
            <person name="Kolisko M."/>
            <person name="Husnik F."/>
            <person name="Keeling P."/>
            <person name="Hampl V."/>
        </authorList>
    </citation>
    <scope>NUCLEOTIDE SEQUENCE [LARGE SCALE GENOMIC DNA]</scope>
    <source>
        <strain evidence="2">St1</strain>
    </source>
</reference>
<dbReference type="EMBL" id="SNRX01000003">
    <property type="protein sequence ID" value="KAA6303110.1"/>
    <property type="molecule type" value="Genomic_DNA"/>
</dbReference>
<feature type="transmembrane region" description="Helical" evidence="1">
    <location>
        <begin position="71"/>
        <end position="88"/>
    </location>
</feature>
<evidence type="ECO:0008006" key="4">
    <source>
        <dbReference type="Google" id="ProtNLM"/>
    </source>
</evidence>
<name>A0A5M8P4F0_9BACT</name>
<keyword evidence="1" id="KW-0812">Transmembrane</keyword>
<proteinExistence type="predicted"/>
<evidence type="ECO:0000313" key="3">
    <source>
        <dbReference type="Proteomes" id="UP000324575"/>
    </source>
</evidence>
<gene>
    <name evidence="2" type="ORF">EZS26_000713</name>
</gene>
<keyword evidence="1" id="KW-0472">Membrane</keyword>
<accession>A0A5M8P4F0</accession>
<feature type="transmembrane region" description="Helical" evidence="1">
    <location>
        <begin position="94"/>
        <end position="118"/>
    </location>
</feature>
<keyword evidence="1" id="KW-1133">Transmembrane helix</keyword>